<dbReference type="InterPro" id="IPR027786">
    <property type="entry name" value="Nse4/EID"/>
</dbReference>
<evidence type="ECO:0000256" key="7">
    <source>
        <dbReference type="RuleBase" id="RU365071"/>
    </source>
</evidence>
<organism evidence="10 11">
    <name type="scientific">Cylindrotheca closterium</name>
    <dbReference type="NCBI Taxonomy" id="2856"/>
    <lineage>
        <taxon>Eukaryota</taxon>
        <taxon>Sar</taxon>
        <taxon>Stramenopiles</taxon>
        <taxon>Ochrophyta</taxon>
        <taxon>Bacillariophyta</taxon>
        <taxon>Bacillariophyceae</taxon>
        <taxon>Bacillariophycidae</taxon>
        <taxon>Bacillariales</taxon>
        <taxon>Bacillariaceae</taxon>
        <taxon>Cylindrotheca</taxon>
    </lineage>
</organism>
<evidence type="ECO:0000256" key="8">
    <source>
        <dbReference type="SAM" id="MobiDB-lite"/>
    </source>
</evidence>
<dbReference type="Proteomes" id="UP001295423">
    <property type="component" value="Unassembled WGS sequence"/>
</dbReference>
<sequence length="391" mass="44120">MAHQTIHFEGPLDEDNSIEATDSIAATEAVQRDDSSSHVVSPEKVMHGSGQTEEDRRQVRRNQRLLFSKVVEAGADLNINEVRGENNEIFCNVYYPREAILDGSNMHVIVNRATQKVDQLLKAPRYDADRFISKLKSKCRSSDGCFDWLLFGSQAGTCFNAMPSNISFLNGSLADGRALTVRQRAKRVRVVEENAEEVEPEVVKEHTDRNADQLSAIQRSMKSMEKTLKTRVLNTYFKNKRKLNEIHNGEELPPRLDKKLKKLGLEIDAIRFLFNPHSFTQTVENIFHYSFMVKQGLATLRVRKKGFGDDFGNKSAPGGLACQYVDDFAKKSHGEKSSHPNTQAILTLTMKDWRDLCTAYNLEMGDLPYRIGSTQTKTVDLSQAPELSDSS</sequence>
<dbReference type="EMBL" id="CAKOGP040001980">
    <property type="protein sequence ID" value="CAJ1959066.1"/>
    <property type="molecule type" value="Genomic_DNA"/>
</dbReference>
<keyword evidence="6 7" id="KW-0539">Nucleus</keyword>
<dbReference type="PANTHER" id="PTHR16140">
    <property type="entry name" value="NON-STRUCTURAL MAINTENANCE OF CHROMOSOMES ELEMENT 4"/>
    <property type="match status" value="1"/>
</dbReference>
<dbReference type="GO" id="GO:0030915">
    <property type="term" value="C:Smc5-Smc6 complex"/>
    <property type="evidence" value="ECO:0007669"/>
    <property type="project" value="UniProtKB-UniRule"/>
</dbReference>
<comment type="subcellular location">
    <subcellularLocation>
        <location evidence="1 7">Nucleus</location>
    </subcellularLocation>
</comment>
<feature type="region of interest" description="Disordered" evidence="8">
    <location>
        <begin position="27"/>
        <end position="58"/>
    </location>
</feature>
<comment type="caution">
    <text evidence="10">The sequence shown here is derived from an EMBL/GenBank/DDBJ whole genome shotgun (WGS) entry which is preliminary data.</text>
</comment>
<accession>A0AAD2G0C5</accession>
<evidence type="ECO:0000256" key="4">
    <source>
        <dbReference type="ARBA" id="ARBA00023172"/>
    </source>
</evidence>
<evidence type="ECO:0000256" key="5">
    <source>
        <dbReference type="ARBA" id="ARBA00023204"/>
    </source>
</evidence>
<dbReference type="GO" id="GO:0006310">
    <property type="term" value="P:DNA recombination"/>
    <property type="evidence" value="ECO:0007669"/>
    <property type="project" value="UniProtKB-UniRule"/>
</dbReference>
<evidence type="ECO:0000259" key="9">
    <source>
        <dbReference type="Pfam" id="PF08743"/>
    </source>
</evidence>
<reference evidence="10" key="1">
    <citation type="submission" date="2023-08" db="EMBL/GenBank/DDBJ databases">
        <authorList>
            <person name="Audoor S."/>
            <person name="Bilcke G."/>
        </authorList>
    </citation>
    <scope>NUCLEOTIDE SEQUENCE</scope>
</reference>
<evidence type="ECO:0000256" key="2">
    <source>
        <dbReference type="ARBA" id="ARBA00008997"/>
    </source>
</evidence>
<comment type="function">
    <text evidence="7">Component of the SMC5-SMC6 complex, that promotes sister chromatid alignment after DNA damage and facilitates double-stranded DNA breaks (DSBs) repair via homologous recombination between sister chromatids.</text>
</comment>
<dbReference type="GO" id="GO:0005634">
    <property type="term" value="C:nucleus"/>
    <property type="evidence" value="ECO:0007669"/>
    <property type="project" value="UniProtKB-SubCell"/>
</dbReference>
<dbReference type="PANTHER" id="PTHR16140:SF0">
    <property type="entry name" value="NON-STRUCTURAL MAINTENANCE OF CHROMOSOMES ELEMENT 4"/>
    <property type="match status" value="1"/>
</dbReference>
<evidence type="ECO:0000256" key="6">
    <source>
        <dbReference type="ARBA" id="ARBA00023242"/>
    </source>
</evidence>
<keyword evidence="11" id="KW-1185">Reference proteome</keyword>
<comment type="subunit">
    <text evidence="7">Component of the SMC5-SMC6 complex.</text>
</comment>
<evidence type="ECO:0000313" key="10">
    <source>
        <dbReference type="EMBL" id="CAJ1959066.1"/>
    </source>
</evidence>
<keyword evidence="4 7" id="KW-0233">DNA recombination</keyword>
<dbReference type="Pfam" id="PF08743">
    <property type="entry name" value="Nse4_C"/>
    <property type="match status" value="1"/>
</dbReference>
<evidence type="ECO:0000256" key="3">
    <source>
        <dbReference type="ARBA" id="ARBA00022763"/>
    </source>
</evidence>
<comment type="similarity">
    <text evidence="2 7">Belongs to the NSE4 family.</text>
</comment>
<keyword evidence="5 7" id="KW-0234">DNA repair</keyword>
<evidence type="ECO:0000313" key="11">
    <source>
        <dbReference type="Proteomes" id="UP001295423"/>
    </source>
</evidence>
<dbReference type="GO" id="GO:0006281">
    <property type="term" value="P:DNA repair"/>
    <property type="evidence" value="ECO:0007669"/>
    <property type="project" value="UniProtKB-UniRule"/>
</dbReference>
<proteinExistence type="inferred from homology"/>
<feature type="domain" description="Non-structural maintenance of chromosome element 4 C-terminal" evidence="9">
    <location>
        <begin position="267"/>
        <end position="363"/>
    </location>
</feature>
<evidence type="ECO:0000256" key="1">
    <source>
        <dbReference type="ARBA" id="ARBA00004123"/>
    </source>
</evidence>
<dbReference type="InterPro" id="IPR014854">
    <property type="entry name" value="Nse4_C"/>
</dbReference>
<gene>
    <name evidence="10" type="ORF">CYCCA115_LOCUS17493</name>
</gene>
<dbReference type="AlphaFoldDB" id="A0AAD2G0C5"/>
<protein>
    <recommendedName>
        <fullName evidence="7">Non-structural maintenance of chromosomes element 4</fullName>
    </recommendedName>
</protein>
<name>A0AAD2G0C5_9STRA</name>
<keyword evidence="3 7" id="KW-0227">DNA damage</keyword>